<keyword evidence="6" id="KW-1185">Reference proteome</keyword>
<dbReference type="InterPro" id="IPR037810">
    <property type="entry name" value="PHLDB1/2/3_PH"/>
</dbReference>
<dbReference type="PROSITE" id="PS50003">
    <property type="entry name" value="PH_DOMAIN"/>
    <property type="match status" value="1"/>
</dbReference>
<reference evidence="5 6" key="1">
    <citation type="submission" date="2013-03" db="EMBL/GenBank/DDBJ databases">
        <authorList>
            <person name="Warren W."/>
            <person name="Wilson R.K."/>
        </authorList>
    </citation>
    <scope>NUCLEOTIDE SEQUENCE</scope>
</reference>
<feature type="domain" description="PH" evidence="4">
    <location>
        <begin position="1102"/>
        <end position="1205"/>
    </location>
</feature>
<dbReference type="PANTHER" id="PTHR12156">
    <property type="entry name" value="PLECKSTRIN HOMOLOGY-LIKE DOMAIN, FAMILY B, MEMBER 3"/>
    <property type="match status" value="1"/>
</dbReference>
<dbReference type="Proteomes" id="UP000233100">
    <property type="component" value="Chromosome 2"/>
</dbReference>
<feature type="region of interest" description="Disordered" evidence="3">
    <location>
        <begin position="265"/>
        <end position="286"/>
    </location>
</feature>
<keyword evidence="1 2" id="KW-0175">Coiled coil</keyword>
<dbReference type="SUPFAM" id="SSF50729">
    <property type="entry name" value="PH domain-like"/>
    <property type="match status" value="1"/>
</dbReference>
<evidence type="ECO:0000256" key="1">
    <source>
        <dbReference type="ARBA" id="ARBA00023054"/>
    </source>
</evidence>
<dbReference type="AlphaFoldDB" id="A0A2K5W663"/>
<evidence type="ECO:0000256" key="2">
    <source>
        <dbReference type="SAM" id="Coils"/>
    </source>
</evidence>
<reference evidence="5" key="2">
    <citation type="submission" date="2025-08" db="UniProtKB">
        <authorList>
            <consortium name="Ensembl"/>
        </authorList>
    </citation>
    <scope>IDENTIFICATION</scope>
</reference>
<proteinExistence type="predicted"/>
<dbReference type="GeneTree" id="ENSGT00940000156371"/>
<dbReference type="Gene3D" id="2.30.29.30">
    <property type="entry name" value="Pleckstrin-homology domain (PH domain)/Phosphotyrosine-binding domain (PTB)"/>
    <property type="match status" value="1"/>
</dbReference>
<dbReference type="SMART" id="SM00233">
    <property type="entry name" value="PH"/>
    <property type="match status" value="1"/>
</dbReference>
<dbReference type="CDD" id="cd22265">
    <property type="entry name" value="UDM1_RNF168"/>
    <property type="match status" value="1"/>
</dbReference>
<feature type="region of interest" description="Disordered" evidence="3">
    <location>
        <begin position="188"/>
        <end position="212"/>
    </location>
</feature>
<dbReference type="InterPro" id="IPR052212">
    <property type="entry name" value="PH-like_domain"/>
</dbReference>
<dbReference type="PANTHER" id="PTHR12156:SF21">
    <property type="entry name" value="PLECKSTRIN HOMOLOGY-LIKE DOMAIN FAMILY B MEMBER 2"/>
    <property type="match status" value="1"/>
</dbReference>
<gene>
    <name evidence="5" type="primary">PHLDB2</name>
</gene>
<dbReference type="VEuPathDB" id="HostDB:ENSMFAG00000037196"/>
<dbReference type="FunFam" id="2.30.29.30:FF:000006">
    <property type="entry name" value="Pleckstrin homology like domain family B member 1"/>
    <property type="match status" value="1"/>
</dbReference>
<evidence type="ECO:0000256" key="3">
    <source>
        <dbReference type="SAM" id="MobiDB-lite"/>
    </source>
</evidence>
<dbReference type="InterPro" id="IPR011993">
    <property type="entry name" value="PH-like_dom_sf"/>
</dbReference>
<evidence type="ECO:0000313" key="6">
    <source>
        <dbReference type="Proteomes" id="UP000233100"/>
    </source>
</evidence>
<feature type="coiled-coil region" evidence="2">
    <location>
        <begin position="994"/>
        <end position="1053"/>
    </location>
</feature>
<evidence type="ECO:0000259" key="4">
    <source>
        <dbReference type="PROSITE" id="PS50003"/>
    </source>
</evidence>
<dbReference type="CDD" id="cd14673">
    <property type="entry name" value="PH_PHLDB1_2"/>
    <property type="match status" value="1"/>
</dbReference>
<name>A0A2K5W663_MACFA</name>
<feature type="region of interest" description="Disordered" evidence="3">
    <location>
        <begin position="60"/>
        <end position="84"/>
    </location>
</feature>
<feature type="coiled-coil region" evidence="2">
    <location>
        <begin position="587"/>
        <end position="692"/>
    </location>
</feature>
<sequence>MEEHSYIQKELDLENGSLEEDAVVHSVENNFQNMMESLSPKKYSSSLRFKANGDYSGSYLTLSQPVPAKRSPSPLGTSVKSSPSLAKIQGSKQFSYDGTDKNIAMKPPTPLLSTTSSLSGYPLGRADFDHYTGRDSERALRLSEKPPYSKYSSRNKSHDNVYFLGGLEGRKASGSLLAMWNGSSLSDAGPPPISRSGAASMPSSPKQARKMSIQDSLTLQPKLTRHKELASENINLRTRKYSSSSLSHMGAYSRSLPRLYKATENQLTPLSLPPRNSLGNSKRTKLGEKDLPHSIIDNDNYLNFSSLSSGALPYKTSASEGNPYVSSTLSVPASPRVARKMLLASTSSCASDDFDRASYVGTNPSHSLLAGESDRVFATRRNFSCGSVEFDEADLESLRQTSGTPQPVLRERKSSISSISGRDDLMDYHRRQREERLREQEMERLERQRLETILSLCAEYTKPDSRLSTGTTVADVQKINKELEKLQLSDEESVFEEALLSPDTRYRCHRKDSLPDADLASCGSLTQSSASFFTPRSTRNDELLSDLTRTPPPPSSTFPKASSESSYLSILPKTPEGISEEQRSQELAAMEETRMVILNNLEELKQKIKDINDQMDESYRELDMECALLDGEQKSETTELMKEKEILDHLNRKIAELEKNIVGEKTKEKVKLDAEREKLERLQELYSEQKTQLDNCPESMREQLQQQLKRDADLLDVESKHFEDLEFQQLEHESRLDEEKENLTQQLLREVAEYQRNIVSRKEKISALKKQANHIVQQAQREQDHFVKEKNNLIMMLQREKENLCNLEKKYSSLSGGKGFPVNPNTLKEHFRSLEERKKQHKEGLYLSDTLPRKKTSTSISPHFSSATMGRSITPKAHVPLGQSNSCGSVLPPSLAAMAKDSESRRMLRGRMNSSAGYNHQQMSEGHRQKSEFYNRTASESNVYLNSFHYPDHSYKDQAFDTLSLDSSDSMETSISACSPDNISSASTSNIARIEEMERLLKQAHAERTRLLESREREMEAKKRALEEEKRRREILEKRLQEETSQRQKLIEKEVKIREKQRAQARPLTRYLPVRKEDFDLRSHVETAGHNIDTCYHVSITEKTCRGFLIKMGGKIKTWKKRWFVFDRNKRTFSYYADKHETKLKGVIYFQAIEEVYYDHLKNANKSPNPLLTFSVKTHDRIYYMVAPSPEAMRIWMDVIVTGAEGYTHFLL</sequence>
<feature type="coiled-coil region" evidence="2">
    <location>
        <begin position="722"/>
        <end position="807"/>
    </location>
</feature>
<feature type="region of interest" description="Disordered" evidence="3">
    <location>
        <begin position="530"/>
        <end position="567"/>
    </location>
</feature>
<dbReference type="Pfam" id="PF00169">
    <property type="entry name" value="PH"/>
    <property type="match status" value="1"/>
</dbReference>
<feature type="region of interest" description="Disordered" evidence="3">
    <location>
        <begin position="96"/>
        <end position="155"/>
    </location>
</feature>
<protein>
    <submittedName>
        <fullName evidence="5">Pleckstrin homology like domain family B member 2</fullName>
    </submittedName>
</protein>
<reference evidence="5" key="3">
    <citation type="submission" date="2025-09" db="UniProtKB">
        <authorList>
            <consortium name="Ensembl"/>
        </authorList>
    </citation>
    <scope>IDENTIFICATION</scope>
</reference>
<dbReference type="Bgee" id="ENSMFAG00000037196">
    <property type="expression patterns" value="Expressed in adult mammalian kidney and 13 other cell types or tissues"/>
</dbReference>
<feature type="compositionally biased region" description="Basic and acidic residues" evidence="3">
    <location>
        <begin position="126"/>
        <end position="144"/>
    </location>
</feature>
<accession>A0A2K5W663</accession>
<organism evidence="5 6">
    <name type="scientific">Macaca fascicularis</name>
    <name type="common">Crab-eating macaque</name>
    <name type="synonym">Cynomolgus monkey</name>
    <dbReference type="NCBI Taxonomy" id="9541"/>
    <lineage>
        <taxon>Eukaryota</taxon>
        <taxon>Metazoa</taxon>
        <taxon>Chordata</taxon>
        <taxon>Craniata</taxon>
        <taxon>Vertebrata</taxon>
        <taxon>Euteleostomi</taxon>
        <taxon>Mammalia</taxon>
        <taxon>Eutheria</taxon>
        <taxon>Euarchontoglires</taxon>
        <taxon>Primates</taxon>
        <taxon>Haplorrhini</taxon>
        <taxon>Catarrhini</taxon>
        <taxon>Cercopithecidae</taxon>
        <taxon>Cercopithecinae</taxon>
        <taxon>Macaca</taxon>
    </lineage>
</organism>
<dbReference type="InterPro" id="IPR001849">
    <property type="entry name" value="PH_domain"/>
</dbReference>
<dbReference type="GO" id="GO:0045180">
    <property type="term" value="C:basal cortex"/>
    <property type="evidence" value="ECO:0007669"/>
    <property type="project" value="TreeGrafter"/>
</dbReference>
<evidence type="ECO:0000313" key="5">
    <source>
        <dbReference type="Ensembl" id="ENSMFAP00000032576.2"/>
    </source>
</evidence>
<feature type="compositionally biased region" description="Polar residues" evidence="3">
    <location>
        <begin position="74"/>
        <end position="84"/>
    </location>
</feature>
<dbReference type="Ensembl" id="ENSMFAT00000006797.2">
    <property type="protein sequence ID" value="ENSMFAP00000032576.2"/>
    <property type="gene ID" value="ENSMFAG00000037196.2"/>
</dbReference>
<dbReference type="GO" id="GO:0070507">
    <property type="term" value="P:regulation of microtubule cytoskeleton organization"/>
    <property type="evidence" value="ECO:0007669"/>
    <property type="project" value="TreeGrafter"/>
</dbReference>